<evidence type="ECO:0000256" key="1">
    <source>
        <dbReference type="ARBA" id="ARBA00003670"/>
    </source>
</evidence>
<dbReference type="InterPro" id="IPR015813">
    <property type="entry name" value="Pyrv/PenolPyrv_kinase-like_dom"/>
</dbReference>
<dbReference type="GO" id="GO:0005829">
    <property type="term" value="C:cytosol"/>
    <property type="evidence" value="ECO:0007669"/>
    <property type="project" value="TreeGrafter"/>
</dbReference>
<organism evidence="3 4">
    <name type="scientific">Flavobacterium lacus</name>
    <dbReference type="NCBI Taxonomy" id="1353778"/>
    <lineage>
        <taxon>Bacteria</taxon>
        <taxon>Pseudomonadati</taxon>
        <taxon>Bacteroidota</taxon>
        <taxon>Flavobacteriia</taxon>
        <taxon>Flavobacteriales</taxon>
        <taxon>Flavobacteriaceae</taxon>
        <taxon>Flavobacterium</taxon>
    </lineage>
</organism>
<dbReference type="PANTHER" id="PTHR30523:SF6">
    <property type="entry name" value="PHOSPHOENOLPYRUVATE CARBOXYLASE"/>
    <property type="match status" value="1"/>
</dbReference>
<proteinExistence type="predicted"/>
<evidence type="ECO:0000256" key="2">
    <source>
        <dbReference type="ARBA" id="ARBA00022419"/>
    </source>
</evidence>
<name>A0A328WYI2_9FLAO</name>
<protein>
    <recommendedName>
        <fullName evidence="2">Phosphoenolpyruvate carboxylase</fullName>
    </recommendedName>
</protein>
<dbReference type="PANTHER" id="PTHR30523">
    <property type="entry name" value="PHOSPHOENOLPYRUVATE CARBOXYLASE"/>
    <property type="match status" value="1"/>
</dbReference>
<reference evidence="3 4" key="1">
    <citation type="submission" date="2018-06" db="EMBL/GenBank/DDBJ databases">
        <title>Genomic Encyclopedia of Type Strains, Phase III (KMG-III): the genomes of soil and plant-associated and newly described type strains.</title>
        <authorList>
            <person name="Whitman W."/>
        </authorList>
    </citation>
    <scope>NUCLEOTIDE SEQUENCE [LARGE SCALE GENOMIC DNA]</scope>
    <source>
        <strain evidence="3 4">CGMCC 1.12504</strain>
    </source>
</reference>
<dbReference type="SUPFAM" id="SSF51621">
    <property type="entry name" value="Phosphoenolpyruvate/pyruvate domain"/>
    <property type="match status" value="1"/>
</dbReference>
<evidence type="ECO:0000313" key="4">
    <source>
        <dbReference type="Proteomes" id="UP000249518"/>
    </source>
</evidence>
<dbReference type="GO" id="GO:0015977">
    <property type="term" value="P:carbon fixation"/>
    <property type="evidence" value="ECO:0007669"/>
    <property type="project" value="InterPro"/>
</dbReference>
<dbReference type="GO" id="GO:0008964">
    <property type="term" value="F:phosphoenolpyruvate carboxylase activity"/>
    <property type="evidence" value="ECO:0007669"/>
    <property type="project" value="InterPro"/>
</dbReference>
<dbReference type="InterPro" id="IPR021135">
    <property type="entry name" value="PEP_COase"/>
</dbReference>
<dbReference type="AlphaFoldDB" id="A0A328WYI2"/>
<dbReference type="EMBL" id="QLSV01000004">
    <property type="protein sequence ID" value="RAR48964.1"/>
    <property type="molecule type" value="Genomic_DNA"/>
</dbReference>
<dbReference type="Proteomes" id="UP000249518">
    <property type="component" value="Unassembled WGS sequence"/>
</dbReference>
<dbReference type="GO" id="GO:0006099">
    <property type="term" value="P:tricarboxylic acid cycle"/>
    <property type="evidence" value="ECO:0007669"/>
    <property type="project" value="InterPro"/>
</dbReference>
<gene>
    <name evidence="3" type="ORF">B0I10_104101</name>
</gene>
<evidence type="ECO:0000313" key="3">
    <source>
        <dbReference type="EMBL" id="RAR48964.1"/>
    </source>
</evidence>
<comment type="caution">
    <text evidence="3">The sequence shown here is derived from an EMBL/GenBank/DDBJ whole genome shotgun (WGS) entry which is preliminary data.</text>
</comment>
<keyword evidence="3" id="KW-0670">Pyruvate</keyword>
<accession>A0A328WYI2</accession>
<sequence>MSKIQTMYTLPKIERFHQNVLSKYQIYNSVFITLPFDAIDNTGVLLPLFTEVCENGFKNQQNPEEIFNSFASKYLENPSEEQKVELMFRFIQYVERQIVLFDAIEDAAFPVVNNMEGRGSLRDMKEKADQRSKRKELKDFLQKFQVRTVLTAHPTQFYPGSVLGIITDLTEAIRVNNLVEIKELLAQLGKTPFIKKEKPTPFDEAVSLIWYLENVFYPTVGEMIQYLQKNIFEEDEIQNSIFNLGFWPGGDRDGNPFVTTEITLNVAERLRTAILKSYYSDIRKLKRKLTFKGVDTLVAEVENKLYRSVFYSRGEIYITLEEFKSVLLNIKTIIKEEHQSLYLDEIELLLNKLNLFGFHFATLDIRQNSRIHKEVFQDIIQKENALFPTKYANLSEKEKIEILAKVNSSLTETDFQNEITKSTVSSIHAMKTIQEKNGELGCNRYIISNNESALNVMETFAMFSLCGWKNPSVDIIPLFESVDDLQAADKIMEQLYTNSAYKKHLENRNNIQTVMLGFSDGTKDGGYLMANWSIYKAKQTLTAISRKYGIKVLFFDGRGGPPARGGGKTHKFYASMGPTIENQQIQVTVQGQTISSNFGTLDSCRYNLENLLSAGATNQLFSKEDNVLSETDNNVLDELSQFSYDKYLKFKQHAKFIPYLEKMSTLNYYAKTNIGSRPSKRNKGEQLNFSDLRAIPFVGSWSQLKQNVPGFFGVGTALKQFEENNQWEKVTQLYQNSLFFKTLIENSMMSLSKSFFPLTAYMQKDEEFGEFWQIIYDEYLETKRLLLKLSGFTELMENYPDGKASIEIREQIVLPLLTIQQYALLKINELKKQKNPNEKQIAVYEKIVTRSLFGNINASRNSA</sequence>
<comment type="function">
    <text evidence="1">Forms oxaloacetate, a four-carbon dicarboxylic acid source for the tricarboxylic acid cycle.</text>
</comment>
<keyword evidence="4" id="KW-1185">Reference proteome</keyword>
<dbReference type="Pfam" id="PF00311">
    <property type="entry name" value="PEPcase"/>
    <property type="match status" value="2"/>
</dbReference>
<dbReference type="PRINTS" id="PR00150">
    <property type="entry name" value="PEPCARBXLASE"/>
</dbReference>